<dbReference type="Pfam" id="PF01230">
    <property type="entry name" value="HIT"/>
    <property type="match status" value="1"/>
</dbReference>
<proteinExistence type="predicted"/>
<dbReference type="EMBL" id="UHFX01000003">
    <property type="protein sequence ID" value="SUO05136.1"/>
    <property type="molecule type" value="Genomic_DNA"/>
</dbReference>
<evidence type="ECO:0000256" key="3">
    <source>
        <dbReference type="PROSITE-ProRule" id="PRU00464"/>
    </source>
</evidence>
<dbReference type="GeneID" id="77463001"/>
<protein>
    <submittedName>
        <fullName evidence="5">HIT family protein</fullName>
    </submittedName>
</protein>
<evidence type="ECO:0000256" key="1">
    <source>
        <dbReference type="PIRSR" id="PIRSR601310-1"/>
    </source>
</evidence>
<feature type="short sequence motif" description="Histidine triad motif" evidence="2 3">
    <location>
        <begin position="95"/>
        <end position="99"/>
    </location>
</feature>
<evidence type="ECO:0000313" key="6">
    <source>
        <dbReference type="Proteomes" id="UP000255523"/>
    </source>
</evidence>
<dbReference type="OrthoDB" id="9784774at2"/>
<dbReference type="CDD" id="cd01277">
    <property type="entry name" value="HINT_subgroup"/>
    <property type="match status" value="1"/>
</dbReference>
<sequence length="129" mass="14719">MCIFCSIAKKEIPSHTIYEDDQVLAFLDINPTAVGHTLVIPKEHCDSFLDCPPALRDHVFEVAQQLAKKLETALHCDGIHLLSNMHEAAGQSVHHFHVHLIPRYKDDQEIVTFHETPNVDFEDLKEKLQ</sequence>
<dbReference type="InterPro" id="IPR011146">
    <property type="entry name" value="HIT-like"/>
</dbReference>
<reference evidence="5 6" key="1">
    <citation type="submission" date="2018-06" db="EMBL/GenBank/DDBJ databases">
        <authorList>
            <consortium name="Pathogen Informatics"/>
            <person name="Doyle S."/>
        </authorList>
    </citation>
    <scope>NUCLEOTIDE SEQUENCE [LARGE SCALE GENOMIC DNA]</scope>
    <source>
        <strain evidence="5 6">NCTC11087</strain>
    </source>
</reference>
<dbReference type="Gene3D" id="3.30.428.10">
    <property type="entry name" value="HIT-like"/>
    <property type="match status" value="1"/>
</dbReference>
<name>A0A380LTD3_9FIRM</name>
<keyword evidence="6" id="KW-1185">Reference proteome</keyword>
<dbReference type="PROSITE" id="PS51084">
    <property type="entry name" value="HIT_2"/>
    <property type="match status" value="1"/>
</dbReference>
<feature type="domain" description="HIT" evidence="4">
    <location>
        <begin position="3"/>
        <end position="110"/>
    </location>
</feature>
<organism evidence="5 6">
    <name type="scientific">Faecalicoccus pleomorphus</name>
    <dbReference type="NCBI Taxonomy" id="1323"/>
    <lineage>
        <taxon>Bacteria</taxon>
        <taxon>Bacillati</taxon>
        <taxon>Bacillota</taxon>
        <taxon>Erysipelotrichia</taxon>
        <taxon>Erysipelotrichales</taxon>
        <taxon>Erysipelotrichaceae</taxon>
        <taxon>Faecalicoccus</taxon>
    </lineage>
</organism>
<dbReference type="InterPro" id="IPR039384">
    <property type="entry name" value="HINT"/>
</dbReference>
<dbReference type="InterPro" id="IPR019808">
    <property type="entry name" value="Histidine_triad_CS"/>
</dbReference>
<dbReference type="InterPro" id="IPR036265">
    <property type="entry name" value="HIT-like_sf"/>
</dbReference>
<evidence type="ECO:0000259" key="4">
    <source>
        <dbReference type="PROSITE" id="PS51084"/>
    </source>
</evidence>
<dbReference type="SUPFAM" id="SSF54197">
    <property type="entry name" value="HIT-like"/>
    <property type="match status" value="1"/>
</dbReference>
<dbReference type="Proteomes" id="UP000255523">
    <property type="component" value="Unassembled WGS sequence"/>
</dbReference>
<dbReference type="PANTHER" id="PTHR46648">
    <property type="entry name" value="HIT FAMILY PROTEIN 1"/>
    <property type="match status" value="1"/>
</dbReference>
<dbReference type="GO" id="GO:0003824">
    <property type="term" value="F:catalytic activity"/>
    <property type="evidence" value="ECO:0007669"/>
    <property type="project" value="InterPro"/>
</dbReference>
<evidence type="ECO:0000313" key="5">
    <source>
        <dbReference type="EMBL" id="SUO05136.1"/>
    </source>
</evidence>
<evidence type="ECO:0000256" key="2">
    <source>
        <dbReference type="PIRSR" id="PIRSR601310-3"/>
    </source>
</evidence>
<dbReference type="PROSITE" id="PS00892">
    <property type="entry name" value="HIT_1"/>
    <property type="match status" value="1"/>
</dbReference>
<dbReference type="PANTHER" id="PTHR46648:SF1">
    <property type="entry name" value="ADENOSINE 5'-MONOPHOSPHORAMIDASE HNT1"/>
    <property type="match status" value="1"/>
</dbReference>
<gene>
    <name evidence="5" type="primary">hit</name>
    <name evidence="5" type="ORF">NCTC11087_02072</name>
</gene>
<accession>A0A380LTD3</accession>
<dbReference type="RefSeq" id="WP_115240870.1">
    <property type="nucleotide sequence ID" value="NZ_CAUWMU010000010.1"/>
</dbReference>
<feature type="active site" description="Tele-AMP-histidine intermediate" evidence="1">
    <location>
        <position position="97"/>
    </location>
</feature>
<dbReference type="PRINTS" id="PR00332">
    <property type="entry name" value="HISTRIAD"/>
</dbReference>
<dbReference type="InterPro" id="IPR001310">
    <property type="entry name" value="Histidine_triad_HIT"/>
</dbReference>
<dbReference type="GO" id="GO:0009117">
    <property type="term" value="P:nucleotide metabolic process"/>
    <property type="evidence" value="ECO:0007669"/>
    <property type="project" value="TreeGrafter"/>
</dbReference>
<dbReference type="AlphaFoldDB" id="A0A380LTD3"/>